<evidence type="ECO:0000313" key="2">
    <source>
        <dbReference type="EMBL" id="KCW65995.1"/>
    </source>
</evidence>
<dbReference type="EMBL" id="KK198759">
    <property type="protein sequence ID" value="KCW65995.1"/>
    <property type="molecule type" value="Genomic_DNA"/>
</dbReference>
<reference evidence="2" key="1">
    <citation type="submission" date="2013-07" db="EMBL/GenBank/DDBJ databases">
        <title>The genome of Eucalyptus grandis.</title>
        <authorList>
            <person name="Schmutz J."/>
            <person name="Hayes R."/>
            <person name="Myburg A."/>
            <person name="Tuskan G."/>
            <person name="Grattapaglia D."/>
            <person name="Rokhsar D.S."/>
        </authorList>
    </citation>
    <scope>NUCLEOTIDE SEQUENCE</scope>
    <source>
        <tissue evidence="2">Leaf extractions</tissue>
    </source>
</reference>
<dbReference type="Gramene" id="KCW65995">
    <property type="protein sequence ID" value="KCW65995"/>
    <property type="gene ID" value="EUGRSUZ_G03285"/>
</dbReference>
<sequence>MILVLARFGKFRSKMEDHFFHHQPDHLQTQLFSSFLESFESDVSSRFKSLFLNPRPASEPISFSWIRRCFELLPHMNRAFSQLVVGLDHPMSKWEAGTAGAYLSYSLNVLEHMNLISSSISHLGQARVCLTHALSLADASPSHALERLKALQPEEAFTKDLKVEETKEDGDQERACSGKDLLVRKALIVMKGIESWVCGVLISAFTGDVKPYIEMRTGATKVLSSSLVSLEAGFYEELLEKGSVLKEVREINGSVACVVAALEDGKTSNEVGELKMRLEGLEKMLDGLREEVDALFGEVLASRNQMIDCSRPGTH</sequence>
<proteinExistence type="predicted"/>
<dbReference type="InParanoid" id="A0A059BJY7"/>
<dbReference type="PANTHER" id="PTHR31509">
    <property type="entry name" value="BPS1-LIKE PROTEIN"/>
    <property type="match status" value="1"/>
</dbReference>
<dbReference type="STRING" id="71139.A0A059BJY7"/>
<feature type="coiled-coil region" evidence="1">
    <location>
        <begin position="271"/>
        <end position="298"/>
    </location>
</feature>
<protein>
    <submittedName>
        <fullName evidence="2">Uncharacterized protein</fullName>
    </submittedName>
</protein>
<gene>
    <name evidence="2" type="ORF">EUGRSUZ_G03285</name>
</gene>
<name>A0A059BJY7_EUCGR</name>
<organism evidence="2">
    <name type="scientific">Eucalyptus grandis</name>
    <name type="common">Flooded gum</name>
    <dbReference type="NCBI Taxonomy" id="71139"/>
    <lineage>
        <taxon>Eukaryota</taxon>
        <taxon>Viridiplantae</taxon>
        <taxon>Streptophyta</taxon>
        <taxon>Embryophyta</taxon>
        <taxon>Tracheophyta</taxon>
        <taxon>Spermatophyta</taxon>
        <taxon>Magnoliopsida</taxon>
        <taxon>eudicotyledons</taxon>
        <taxon>Gunneridae</taxon>
        <taxon>Pentapetalae</taxon>
        <taxon>rosids</taxon>
        <taxon>malvids</taxon>
        <taxon>Myrtales</taxon>
        <taxon>Myrtaceae</taxon>
        <taxon>Myrtoideae</taxon>
        <taxon>Eucalypteae</taxon>
        <taxon>Eucalyptus</taxon>
    </lineage>
</organism>
<dbReference type="AlphaFoldDB" id="A0A059BJY7"/>
<accession>A0A059BJY7</accession>
<keyword evidence="1" id="KW-0175">Coiled coil</keyword>
<dbReference type="OMA" id="WIQQCFE"/>
<evidence type="ECO:0000256" key="1">
    <source>
        <dbReference type="SAM" id="Coils"/>
    </source>
</evidence>